<dbReference type="AlphaFoldDB" id="A0A1L9VQ47"/>
<dbReference type="Proteomes" id="UP000184300">
    <property type="component" value="Unassembled WGS sequence"/>
</dbReference>
<accession>A0A1L9VQ47</accession>
<protein>
    <recommendedName>
        <fullName evidence="4">F-box domain-containing protein</fullName>
    </recommendedName>
</protein>
<dbReference type="STRING" id="1160497.A0A1L9VQ47"/>
<proteinExistence type="predicted"/>
<dbReference type="VEuPathDB" id="FungiDB:ASPGLDRAFT_1303127"/>
<organism evidence="2 3">
    <name type="scientific">Aspergillus glaucus CBS 516.65</name>
    <dbReference type="NCBI Taxonomy" id="1160497"/>
    <lineage>
        <taxon>Eukaryota</taxon>
        <taxon>Fungi</taxon>
        <taxon>Dikarya</taxon>
        <taxon>Ascomycota</taxon>
        <taxon>Pezizomycotina</taxon>
        <taxon>Eurotiomycetes</taxon>
        <taxon>Eurotiomycetidae</taxon>
        <taxon>Eurotiales</taxon>
        <taxon>Aspergillaceae</taxon>
        <taxon>Aspergillus</taxon>
        <taxon>Aspergillus subgen. Aspergillus</taxon>
    </lineage>
</organism>
<dbReference type="EMBL" id="KV878893">
    <property type="protein sequence ID" value="OJJ86014.1"/>
    <property type="molecule type" value="Genomic_DNA"/>
</dbReference>
<dbReference type="OrthoDB" id="4449513at2759"/>
<evidence type="ECO:0000256" key="1">
    <source>
        <dbReference type="SAM" id="MobiDB-lite"/>
    </source>
</evidence>
<gene>
    <name evidence="2" type="ORF">ASPGLDRAFT_1303127</name>
</gene>
<dbReference type="RefSeq" id="XP_022402708.1">
    <property type="nucleotide sequence ID" value="XM_022540957.1"/>
</dbReference>
<feature type="region of interest" description="Disordered" evidence="1">
    <location>
        <begin position="129"/>
        <end position="154"/>
    </location>
</feature>
<evidence type="ECO:0000313" key="3">
    <source>
        <dbReference type="Proteomes" id="UP000184300"/>
    </source>
</evidence>
<keyword evidence="3" id="KW-1185">Reference proteome</keyword>
<name>A0A1L9VQ47_ASPGL</name>
<dbReference type="GeneID" id="34457218"/>
<evidence type="ECO:0000313" key="2">
    <source>
        <dbReference type="EMBL" id="OJJ86014.1"/>
    </source>
</evidence>
<reference evidence="3" key="1">
    <citation type="journal article" date="2017" name="Genome Biol.">
        <title>Comparative genomics reveals high biological diversity and specific adaptations in the industrially and medically important fungal genus Aspergillus.</title>
        <authorList>
            <person name="de Vries R.P."/>
            <person name="Riley R."/>
            <person name="Wiebenga A."/>
            <person name="Aguilar-Osorio G."/>
            <person name="Amillis S."/>
            <person name="Uchima C.A."/>
            <person name="Anderluh G."/>
            <person name="Asadollahi M."/>
            <person name="Askin M."/>
            <person name="Barry K."/>
            <person name="Battaglia E."/>
            <person name="Bayram O."/>
            <person name="Benocci T."/>
            <person name="Braus-Stromeyer S.A."/>
            <person name="Caldana C."/>
            <person name="Canovas D."/>
            <person name="Cerqueira G.C."/>
            <person name="Chen F."/>
            <person name="Chen W."/>
            <person name="Choi C."/>
            <person name="Clum A."/>
            <person name="Dos Santos R.A."/>
            <person name="Damasio A.R."/>
            <person name="Diallinas G."/>
            <person name="Emri T."/>
            <person name="Fekete E."/>
            <person name="Flipphi M."/>
            <person name="Freyberg S."/>
            <person name="Gallo A."/>
            <person name="Gournas C."/>
            <person name="Habgood R."/>
            <person name="Hainaut M."/>
            <person name="Harispe M.L."/>
            <person name="Henrissat B."/>
            <person name="Hilden K.S."/>
            <person name="Hope R."/>
            <person name="Hossain A."/>
            <person name="Karabika E."/>
            <person name="Karaffa L."/>
            <person name="Karanyi Z."/>
            <person name="Krasevec N."/>
            <person name="Kuo A."/>
            <person name="Kusch H."/>
            <person name="LaButti K."/>
            <person name="Lagendijk E.L."/>
            <person name="Lapidus A."/>
            <person name="Levasseur A."/>
            <person name="Lindquist E."/>
            <person name="Lipzen A."/>
            <person name="Logrieco A.F."/>
            <person name="MacCabe A."/>
            <person name="Maekelae M.R."/>
            <person name="Malavazi I."/>
            <person name="Melin P."/>
            <person name="Meyer V."/>
            <person name="Mielnichuk N."/>
            <person name="Miskei M."/>
            <person name="Molnar A.P."/>
            <person name="Mule G."/>
            <person name="Ngan C.Y."/>
            <person name="Orejas M."/>
            <person name="Orosz E."/>
            <person name="Ouedraogo J.P."/>
            <person name="Overkamp K.M."/>
            <person name="Park H.-S."/>
            <person name="Perrone G."/>
            <person name="Piumi F."/>
            <person name="Punt P.J."/>
            <person name="Ram A.F."/>
            <person name="Ramon A."/>
            <person name="Rauscher S."/>
            <person name="Record E."/>
            <person name="Riano-Pachon D.M."/>
            <person name="Robert V."/>
            <person name="Roehrig J."/>
            <person name="Ruller R."/>
            <person name="Salamov A."/>
            <person name="Salih N.S."/>
            <person name="Samson R.A."/>
            <person name="Sandor E."/>
            <person name="Sanguinetti M."/>
            <person name="Schuetze T."/>
            <person name="Sepcic K."/>
            <person name="Shelest E."/>
            <person name="Sherlock G."/>
            <person name="Sophianopoulou V."/>
            <person name="Squina F.M."/>
            <person name="Sun H."/>
            <person name="Susca A."/>
            <person name="Todd R.B."/>
            <person name="Tsang A."/>
            <person name="Unkles S.E."/>
            <person name="van de Wiele N."/>
            <person name="van Rossen-Uffink D."/>
            <person name="Oliveira J.V."/>
            <person name="Vesth T.C."/>
            <person name="Visser J."/>
            <person name="Yu J.-H."/>
            <person name="Zhou M."/>
            <person name="Andersen M.R."/>
            <person name="Archer D.B."/>
            <person name="Baker S.E."/>
            <person name="Benoit I."/>
            <person name="Brakhage A.A."/>
            <person name="Braus G.H."/>
            <person name="Fischer R."/>
            <person name="Frisvad J.C."/>
            <person name="Goldman G.H."/>
            <person name="Houbraken J."/>
            <person name="Oakley B."/>
            <person name="Pocsi I."/>
            <person name="Scazzocchio C."/>
            <person name="Seiboth B."/>
            <person name="vanKuyk P.A."/>
            <person name="Wortman J."/>
            <person name="Dyer P.S."/>
            <person name="Grigoriev I.V."/>
        </authorList>
    </citation>
    <scope>NUCLEOTIDE SEQUENCE [LARGE SCALE GENOMIC DNA]</scope>
    <source>
        <strain evidence="3">CBS 516.65</strain>
    </source>
</reference>
<evidence type="ECO:0008006" key="4">
    <source>
        <dbReference type="Google" id="ProtNLM"/>
    </source>
</evidence>
<sequence>MPPRSLPPEIISQIIGFLSSPLAPYASVSGLWQWVIEKSTFSDLRLRSDNLPELKHILSSPRRRSCLRRLHFQAVLPGYDIPARKLMENNEDRKRNNHAFTNIICALFEFLASWEVQASISLCLESWSTGDKRRSGDHQKRRRTARVTREDLLE</sequence>